<dbReference type="PRINTS" id="PR00039">
    <property type="entry name" value="HTHLYSR"/>
</dbReference>
<proteinExistence type="inferred from homology"/>
<comment type="caution">
    <text evidence="6">The sequence shown here is derived from an EMBL/GenBank/DDBJ whole genome shotgun (WGS) entry which is preliminary data.</text>
</comment>
<dbReference type="EMBL" id="NKCZ01000046">
    <property type="protein sequence ID" value="POD89075.1"/>
    <property type="molecule type" value="Genomic_DNA"/>
</dbReference>
<keyword evidence="4" id="KW-0804">Transcription</keyword>
<dbReference type="InterPro" id="IPR036388">
    <property type="entry name" value="WH-like_DNA-bd_sf"/>
</dbReference>
<dbReference type="Gene3D" id="1.10.10.10">
    <property type="entry name" value="Winged helix-like DNA-binding domain superfamily/Winged helix DNA-binding domain"/>
    <property type="match status" value="1"/>
</dbReference>
<dbReference type="GO" id="GO:0003700">
    <property type="term" value="F:DNA-binding transcription factor activity"/>
    <property type="evidence" value="ECO:0007669"/>
    <property type="project" value="InterPro"/>
</dbReference>
<keyword evidence="3" id="KW-0238">DNA-binding</keyword>
<organism evidence="6 7">
    <name type="scientific">Lactiplantibacillus plantarum subsp. plantarum</name>
    <dbReference type="NCBI Taxonomy" id="337330"/>
    <lineage>
        <taxon>Bacteria</taxon>
        <taxon>Bacillati</taxon>
        <taxon>Bacillota</taxon>
        <taxon>Bacilli</taxon>
        <taxon>Lactobacillales</taxon>
        <taxon>Lactobacillaceae</taxon>
        <taxon>Lactiplantibacillus</taxon>
    </lineage>
</organism>
<name>A0A2S3U9N7_LACPN</name>
<evidence type="ECO:0000256" key="3">
    <source>
        <dbReference type="ARBA" id="ARBA00023125"/>
    </source>
</evidence>
<evidence type="ECO:0000313" key="6">
    <source>
        <dbReference type="EMBL" id="POD89075.1"/>
    </source>
</evidence>
<evidence type="ECO:0000256" key="4">
    <source>
        <dbReference type="ARBA" id="ARBA00023163"/>
    </source>
</evidence>
<dbReference type="GO" id="GO:0000976">
    <property type="term" value="F:transcription cis-regulatory region binding"/>
    <property type="evidence" value="ECO:0007669"/>
    <property type="project" value="TreeGrafter"/>
</dbReference>
<sequence length="115" mass="13223">MNLRHLEFFKELARTQHMAKAAENLGISQPSLSYAIKKLESELGVPLFEPDGRNIRLTPVGAVYLKYINCELSDYHKVMSSLNNLWTLILVMSTRLHLYTWAATSPRINDQVPHR</sequence>
<accession>A0A2S3U9N7</accession>
<evidence type="ECO:0000256" key="2">
    <source>
        <dbReference type="ARBA" id="ARBA00023015"/>
    </source>
</evidence>
<dbReference type="AlphaFoldDB" id="A0A2S3U9N7"/>
<comment type="similarity">
    <text evidence="1">Belongs to the LysR transcriptional regulatory family.</text>
</comment>
<protein>
    <submittedName>
        <fullName evidence="6">HTH-type transcriptional regulator AlsR</fullName>
    </submittedName>
</protein>
<dbReference type="PANTHER" id="PTHR30126">
    <property type="entry name" value="HTH-TYPE TRANSCRIPTIONAL REGULATOR"/>
    <property type="match status" value="1"/>
</dbReference>
<dbReference type="InterPro" id="IPR036390">
    <property type="entry name" value="WH_DNA-bd_sf"/>
</dbReference>
<keyword evidence="2" id="KW-0805">Transcription regulation</keyword>
<gene>
    <name evidence="6" type="ORF">S101258_00218</name>
</gene>
<evidence type="ECO:0000256" key="1">
    <source>
        <dbReference type="ARBA" id="ARBA00009437"/>
    </source>
</evidence>
<dbReference type="InterPro" id="IPR000847">
    <property type="entry name" value="LysR_HTH_N"/>
</dbReference>
<evidence type="ECO:0000259" key="5">
    <source>
        <dbReference type="PROSITE" id="PS50931"/>
    </source>
</evidence>
<dbReference type="SUPFAM" id="SSF46785">
    <property type="entry name" value="Winged helix' DNA-binding domain"/>
    <property type="match status" value="1"/>
</dbReference>
<dbReference type="Pfam" id="PF00126">
    <property type="entry name" value="HTH_1"/>
    <property type="match status" value="1"/>
</dbReference>
<dbReference type="Proteomes" id="UP000236990">
    <property type="component" value="Unassembled WGS sequence"/>
</dbReference>
<evidence type="ECO:0000313" key="7">
    <source>
        <dbReference type="Proteomes" id="UP000236990"/>
    </source>
</evidence>
<dbReference type="PANTHER" id="PTHR30126:SF39">
    <property type="entry name" value="HTH-TYPE TRANSCRIPTIONAL REGULATOR CYSL"/>
    <property type="match status" value="1"/>
</dbReference>
<reference evidence="6 7" key="1">
    <citation type="submission" date="2017-06" db="EMBL/GenBank/DDBJ databases">
        <title>Genome sequence of Lactobacillus plantarum subsp. plantarum strain SRCM101258.</title>
        <authorList>
            <person name="Cho S.H."/>
        </authorList>
    </citation>
    <scope>NUCLEOTIDE SEQUENCE [LARGE SCALE GENOMIC DNA]</scope>
    <source>
        <strain evidence="6 7">SRCM101258</strain>
    </source>
</reference>
<dbReference type="FunFam" id="1.10.10.10:FF:000001">
    <property type="entry name" value="LysR family transcriptional regulator"/>
    <property type="match status" value="1"/>
</dbReference>
<dbReference type="PROSITE" id="PS50931">
    <property type="entry name" value="HTH_LYSR"/>
    <property type="match status" value="1"/>
</dbReference>
<feature type="domain" description="HTH lysR-type" evidence="5">
    <location>
        <begin position="1"/>
        <end position="58"/>
    </location>
</feature>